<dbReference type="EMBL" id="CP015136">
    <property type="protein sequence ID" value="AMY07936.1"/>
    <property type="molecule type" value="Genomic_DNA"/>
</dbReference>
<proteinExistence type="predicted"/>
<reference evidence="9" key="2">
    <citation type="submission" date="2016-04" db="EMBL/GenBank/DDBJ databases">
        <title>First Complete Genome Sequence of a Subdivision 6 Acidobacterium.</title>
        <authorList>
            <person name="Huang S."/>
            <person name="Vieira S."/>
            <person name="Bunk B."/>
            <person name="Riedel T."/>
            <person name="Sproeer C."/>
            <person name="Overmann J."/>
        </authorList>
    </citation>
    <scope>NUCLEOTIDE SEQUENCE [LARGE SCALE GENOMIC DNA]</scope>
    <source>
        <strain evidence="9">DSM 100886 HEG_-6_39</strain>
    </source>
</reference>
<evidence type="ECO:0000256" key="4">
    <source>
        <dbReference type="ARBA" id="ARBA00022840"/>
    </source>
</evidence>
<dbReference type="InterPro" id="IPR011659">
    <property type="entry name" value="WD40"/>
</dbReference>
<feature type="transmembrane region" description="Helical" evidence="6">
    <location>
        <begin position="386"/>
        <end position="408"/>
    </location>
</feature>
<dbReference type="InterPro" id="IPR017441">
    <property type="entry name" value="Protein_kinase_ATP_BS"/>
</dbReference>
<evidence type="ECO:0000256" key="2">
    <source>
        <dbReference type="ARBA" id="ARBA00022741"/>
    </source>
</evidence>
<name>A0A143PHP0_LUTPR</name>
<keyword evidence="6" id="KW-1133">Transmembrane helix</keyword>
<dbReference type="InterPro" id="IPR000719">
    <property type="entry name" value="Prot_kinase_dom"/>
</dbReference>
<dbReference type="GO" id="GO:0005524">
    <property type="term" value="F:ATP binding"/>
    <property type="evidence" value="ECO:0007669"/>
    <property type="project" value="UniProtKB-UniRule"/>
</dbReference>
<keyword evidence="4 5" id="KW-0067">ATP-binding</keyword>
<keyword evidence="2 5" id="KW-0547">Nucleotide-binding</keyword>
<dbReference type="Gene3D" id="2.120.10.30">
    <property type="entry name" value="TolB, C-terminal domain"/>
    <property type="match status" value="2"/>
</dbReference>
<evidence type="ECO:0000313" key="9">
    <source>
        <dbReference type="Proteomes" id="UP000076079"/>
    </source>
</evidence>
<accession>A0A143PHP0</accession>
<evidence type="ECO:0000313" key="8">
    <source>
        <dbReference type="EMBL" id="AMY07936.1"/>
    </source>
</evidence>
<dbReference type="EC" id="2.7.11.1" evidence="8"/>
<sequence length="977" mass="104991">MTDTSPEHGRSPAPFQRARAIFEAALAQPPAERASLVERACGGDVALAADVEGMLRASAVPHRWLDGQVLLAADRLESGDVIAGHLQIIGFIGSGGMGEVYRAHDTRLGRDVAVKVLPPTVGTEEHADRLARFRREAQVLASLNHPNIGAIHGLENSDGVHALVLELVDGPTLADRIEAGPIPLDQVVAIARQIAEALEAAHERGIVHRDLKPSNIKLRPDGAVKLLDFGLAKVLATDTANRGDGLASPTLTSPSLVARGVIFGTPAYLSPEQARGEEADRRSDIWAFGAVLYEMLSRRRTFQGENAADTIAAVLREEIEWSALGPSTPDRIRRLIGRCLDRDIRRRLRDIGEARIVLEHPDEATLTGAGPDRATHAIPRPFWRRFIVPAVVVALTGAATGAAVWVAMRPKAPRVLRFSVAATGANALFVDPQSRDIAVTADGARIIYKGGSSGESTQLFVRSLDQLEPSPLTRGGLPKGPFSSPDGQWVGFFERGIDLSLRKVAISGGPPRQIAIFDGPSRGATWGDDDSILVATGALETGLLRVPASGGAPQLVTRPDRERGEADHFWPHYLPGSRAALFTVTSLTGGMEAAQVAVLDVKAGTWKSLIPNASQAQYVSSGHLVYVAGEALWAVAFDLSRLEPTGVAHVVVPQVLMLPTGAAEFDVARDGTLAYVTGGGAASRRRLVWVDRSGRQEEIHAMPIRPYAAARLSPDGTRVAVQIDDGDHDIWVWDLVRETLTRVTTDPGLDQSPLWTADGQRLIFTRGSSIGALFWQAADGSGAAERLTESVGIRRATSVLNDGSAVLYTENANVMTLTLDKSRRVQPVVRTQQPQQQGVISPNGQWLAHAGFDGGSQIFVRPFPNVNDAMAQVSTTGGVQPLWARDGRELFYQSLDGSLMSVPVVPGRTWKPQAPVRVMDPDVLREVSISLRTYDVSPDGRRFLVIKSAPGENTAASPPQVIVVQNWVEAWKGLGRR</sequence>
<dbReference type="PANTHER" id="PTHR43289:SF6">
    <property type="entry name" value="SERINE_THREONINE-PROTEIN KINASE NEKL-3"/>
    <property type="match status" value="1"/>
</dbReference>
<dbReference type="InterPro" id="IPR011009">
    <property type="entry name" value="Kinase-like_dom_sf"/>
</dbReference>
<reference evidence="8 9" key="1">
    <citation type="journal article" date="2016" name="Genome Announc.">
        <title>First Complete Genome Sequence of a Subdivision 6 Acidobacterium Strain.</title>
        <authorList>
            <person name="Huang S."/>
            <person name="Vieira S."/>
            <person name="Bunk B."/>
            <person name="Riedel T."/>
            <person name="Sproer C."/>
            <person name="Overmann J."/>
        </authorList>
    </citation>
    <scope>NUCLEOTIDE SEQUENCE [LARGE SCALE GENOMIC DNA]</scope>
    <source>
        <strain evidence="9">DSM 100886 HEG_-6_39</strain>
    </source>
</reference>
<keyword evidence="6" id="KW-0472">Membrane</keyword>
<dbReference type="PROSITE" id="PS00107">
    <property type="entry name" value="PROTEIN_KINASE_ATP"/>
    <property type="match status" value="1"/>
</dbReference>
<dbReference type="SMART" id="SM00220">
    <property type="entry name" value="S_TKc"/>
    <property type="match status" value="1"/>
</dbReference>
<evidence type="ECO:0000256" key="1">
    <source>
        <dbReference type="ARBA" id="ARBA00022679"/>
    </source>
</evidence>
<feature type="binding site" evidence="5">
    <location>
        <position position="115"/>
    </location>
    <ligand>
        <name>ATP</name>
        <dbReference type="ChEBI" id="CHEBI:30616"/>
    </ligand>
</feature>
<dbReference type="Pfam" id="PF00069">
    <property type="entry name" value="Pkinase"/>
    <property type="match status" value="1"/>
</dbReference>
<dbReference type="SUPFAM" id="SSF56112">
    <property type="entry name" value="Protein kinase-like (PK-like)"/>
    <property type="match status" value="1"/>
</dbReference>
<dbReference type="PANTHER" id="PTHR43289">
    <property type="entry name" value="MITOGEN-ACTIVATED PROTEIN KINASE KINASE KINASE 20-RELATED"/>
    <property type="match status" value="1"/>
</dbReference>
<dbReference type="SUPFAM" id="SSF82171">
    <property type="entry name" value="DPP6 N-terminal domain-like"/>
    <property type="match status" value="2"/>
</dbReference>
<dbReference type="GO" id="GO:0004674">
    <property type="term" value="F:protein serine/threonine kinase activity"/>
    <property type="evidence" value="ECO:0007669"/>
    <property type="project" value="UniProtKB-EC"/>
</dbReference>
<keyword evidence="3 8" id="KW-0418">Kinase</keyword>
<dbReference type="OrthoDB" id="101360at2"/>
<evidence type="ECO:0000256" key="5">
    <source>
        <dbReference type="PROSITE-ProRule" id="PRU10141"/>
    </source>
</evidence>
<dbReference type="PROSITE" id="PS50011">
    <property type="entry name" value="PROTEIN_KINASE_DOM"/>
    <property type="match status" value="1"/>
</dbReference>
<gene>
    <name evidence="8" type="primary">prkC_10</name>
    <name evidence="8" type="ORF">LuPra_01120</name>
</gene>
<dbReference type="RefSeq" id="WP_110169823.1">
    <property type="nucleotide sequence ID" value="NZ_CP015136.1"/>
</dbReference>
<dbReference type="CDD" id="cd14014">
    <property type="entry name" value="STKc_PknB_like"/>
    <property type="match status" value="1"/>
</dbReference>
<evidence type="ECO:0000259" key="7">
    <source>
        <dbReference type="PROSITE" id="PS50011"/>
    </source>
</evidence>
<evidence type="ECO:0000256" key="3">
    <source>
        <dbReference type="ARBA" id="ARBA00022777"/>
    </source>
</evidence>
<keyword evidence="1 8" id="KW-0808">Transferase</keyword>
<dbReference type="Proteomes" id="UP000076079">
    <property type="component" value="Chromosome"/>
</dbReference>
<feature type="domain" description="Protein kinase" evidence="7">
    <location>
        <begin position="86"/>
        <end position="363"/>
    </location>
</feature>
<dbReference type="KEGG" id="abac:LuPra_01120"/>
<keyword evidence="9" id="KW-1185">Reference proteome</keyword>
<dbReference type="Pfam" id="PF07676">
    <property type="entry name" value="PD40"/>
    <property type="match status" value="1"/>
</dbReference>
<protein>
    <submittedName>
        <fullName evidence="8">Serine/threonine-protein kinase PrkC</fullName>
        <ecNumber evidence="8">2.7.11.1</ecNumber>
    </submittedName>
</protein>
<organism evidence="8 9">
    <name type="scientific">Luteitalea pratensis</name>
    <dbReference type="NCBI Taxonomy" id="1855912"/>
    <lineage>
        <taxon>Bacteria</taxon>
        <taxon>Pseudomonadati</taxon>
        <taxon>Acidobacteriota</taxon>
        <taxon>Vicinamibacteria</taxon>
        <taxon>Vicinamibacterales</taxon>
        <taxon>Vicinamibacteraceae</taxon>
        <taxon>Luteitalea</taxon>
    </lineage>
</organism>
<dbReference type="AlphaFoldDB" id="A0A143PHP0"/>
<dbReference type="InterPro" id="IPR011042">
    <property type="entry name" value="6-blade_b-propeller_TolB-like"/>
</dbReference>
<evidence type="ECO:0000256" key="6">
    <source>
        <dbReference type="SAM" id="Phobius"/>
    </source>
</evidence>
<dbReference type="Gene3D" id="3.30.200.20">
    <property type="entry name" value="Phosphorylase Kinase, domain 1"/>
    <property type="match status" value="1"/>
</dbReference>
<dbReference type="Gene3D" id="1.10.510.10">
    <property type="entry name" value="Transferase(Phosphotransferase) domain 1"/>
    <property type="match status" value="1"/>
</dbReference>
<keyword evidence="6" id="KW-0812">Transmembrane</keyword>
<dbReference type="STRING" id="1855912.LuPra_01120"/>